<dbReference type="Proteomes" id="UP000658278">
    <property type="component" value="Unassembled WGS sequence"/>
</dbReference>
<dbReference type="Gene3D" id="2.60.40.1260">
    <property type="entry name" value="Lamin Tail domain"/>
    <property type="match status" value="1"/>
</dbReference>
<dbReference type="InterPro" id="IPR001322">
    <property type="entry name" value="Lamin_tail_dom"/>
</dbReference>
<name>A0A934RH16_9BACT</name>
<feature type="domain" description="LTD" evidence="1">
    <location>
        <begin position="1"/>
        <end position="121"/>
    </location>
</feature>
<gene>
    <name evidence="2" type="ORF">JIN81_18405</name>
</gene>
<dbReference type="EMBL" id="JAENII010000025">
    <property type="protein sequence ID" value="MBK1829014.1"/>
    <property type="molecule type" value="Genomic_DNA"/>
</dbReference>
<organism evidence="2 3">
    <name type="scientific">Haloferula rosea</name>
    <dbReference type="NCBI Taxonomy" id="490093"/>
    <lineage>
        <taxon>Bacteria</taxon>
        <taxon>Pseudomonadati</taxon>
        <taxon>Verrucomicrobiota</taxon>
        <taxon>Verrucomicrobiia</taxon>
        <taxon>Verrucomicrobiales</taxon>
        <taxon>Verrucomicrobiaceae</taxon>
        <taxon>Haloferula</taxon>
    </lineage>
</organism>
<keyword evidence="3" id="KW-1185">Reference proteome</keyword>
<comment type="caution">
    <text evidence="2">The sequence shown here is derived from an EMBL/GenBank/DDBJ whole genome shotgun (WGS) entry which is preliminary data.</text>
</comment>
<accession>A0A934RH16</accession>
<dbReference type="InterPro" id="IPR036415">
    <property type="entry name" value="Lamin_tail_dom_sf"/>
</dbReference>
<reference evidence="2" key="1">
    <citation type="submission" date="2021-01" db="EMBL/GenBank/DDBJ databases">
        <title>Modified the classification status of verrucomicrobia.</title>
        <authorList>
            <person name="Feng X."/>
        </authorList>
    </citation>
    <scope>NUCLEOTIDE SEQUENCE</scope>
    <source>
        <strain evidence="2">KCTC 22201</strain>
    </source>
</reference>
<dbReference type="SUPFAM" id="SSF74853">
    <property type="entry name" value="Lamin A/C globular tail domain"/>
    <property type="match status" value="1"/>
</dbReference>
<protein>
    <recommendedName>
        <fullName evidence="1">LTD domain-containing protein</fullName>
    </recommendedName>
</protein>
<evidence type="ECO:0000313" key="2">
    <source>
        <dbReference type="EMBL" id="MBK1829014.1"/>
    </source>
</evidence>
<dbReference type="AlphaFoldDB" id="A0A934RH16"/>
<evidence type="ECO:0000259" key="1">
    <source>
        <dbReference type="PROSITE" id="PS51841"/>
    </source>
</evidence>
<proteinExistence type="predicted"/>
<evidence type="ECO:0000313" key="3">
    <source>
        <dbReference type="Proteomes" id="UP000658278"/>
    </source>
</evidence>
<dbReference type="PROSITE" id="PS51841">
    <property type="entry name" value="LTD"/>
    <property type="match status" value="1"/>
</dbReference>
<sequence>MSAQGAVVISELDIANNKIEIVNTGGSSVDTAAWWLCNRVNGSPFYITFGSVGIIAAESSSMDLNLGAGEFVTLQLTAGFVPDGNGELGIYNTNSFASSTAIEDYVVWGAIGVRDSVAQNAGIWTDNQFIDVSGIGAGETVQLLPSQAGNAPADYTIGASTIGSATNVPEPGSALLAVGGSALLLCRRRS</sequence>